<dbReference type="InterPro" id="IPR036875">
    <property type="entry name" value="Znf_CCHC_sf"/>
</dbReference>
<evidence type="ECO:0000313" key="4">
    <source>
        <dbReference type="Proteomes" id="UP000790347"/>
    </source>
</evidence>
<dbReference type="SUPFAM" id="SSF57756">
    <property type="entry name" value="Retrovirus zinc finger-like domains"/>
    <property type="match status" value="1"/>
</dbReference>
<keyword evidence="1" id="KW-0863">Zinc-finger</keyword>
<organism evidence="3 4">
    <name type="scientific">Dermatophagoides farinae</name>
    <name type="common">American house dust mite</name>
    <dbReference type="NCBI Taxonomy" id="6954"/>
    <lineage>
        <taxon>Eukaryota</taxon>
        <taxon>Metazoa</taxon>
        <taxon>Ecdysozoa</taxon>
        <taxon>Arthropoda</taxon>
        <taxon>Chelicerata</taxon>
        <taxon>Arachnida</taxon>
        <taxon>Acari</taxon>
        <taxon>Acariformes</taxon>
        <taxon>Sarcoptiformes</taxon>
        <taxon>Astigmata</taxon>
        <taxon>Psoroptidia</taxon>
        <taxon>Analgoidea</taxon>
        <taxon>Pyroglyphidae</taxon>
        <taxon>Dermatophagoidinae</taxon>
        <taxon>Dermatophagoides</taxon>
    </lineage>
</organism>
<dbReference type="GO" id="GO:0008270">
    <property type="term" value="F:zinc ion binding"/>
    <property type="evidence" value="ECO:0007669"/>
    <property type="project" value="UniProtKB-KW"/>
</dbReference>
<accession>A0A922HTH3</accession>
<dbReference type="Proteomes" id="UP000790347">
    <property type="component" value="Unassembled WGS sequence"/>
</dbReference>
<reference evidence="3" key="1">
    <citation type="submission" date="2013-05" db="EMBL/GenBank/DDBJ databases">
        <authorList>
            <person name="Yim A.K.Y."/>
            <person name="Chan T.F."/>
            <person name="Ji K.M."/>
            <person name="Liu X.Y."/>
            <person name="Zhou J.W."/>
            <person name="Li R.Q."/>
            <person name="Yang K.Y."/>
            <person name="Li J."/>
            <person name="Li M."/>
            <person name="Law P.T.W."/>
            <person name="Wu Y.L."/>
            <person name="Cai Z.L."/>
            <person name="Qin H."/>
            <person name="Bao Y."/>
            <person name="Leung R.K.K."/>
            <person name="Ng P.K.S."/>
            <person name="Zou J."/>
            <person name="Zhong X.J."/>
            <person name="Ran P.X."/>
            <person name="Zhong N.S."/>
            <person name="Liu Z.G."/>
            <person name="Tsui S.K.W."/>
        </authorList>
    </citation>
    <scope>NUCLEOTIDE SEQUENCE</scope>
    <source>
        <strain evidence="3">Derf</strain>
        <tissue evidence="3">Whole organism</tissue>
    </source>
</reference>
<keyword evidence="1" id="KW-0862">Zinc</keyword>
<gene>
    <name evidence="3" type="ORF">DERF_009190</name>
</gene>
<reference evidence="3" key="2">
    <citation type="journal article" date="2022" name="Res Sq">
        <title>Comparative Genomics Reveals Insights into the Divergent Evolution of Astigmatic Mites and Household Pest Adaptations.</title>
        <authorList>
            <person name="Xiong Q."/>
            <person name="Wan A.T.-Y."/>
            <person name="Liu X.-Y."/>
            <person name="Fung C.S.-H."/>
            <person name="Xiao X."/>
            <person name="Malainual N."/>
            <person name="Hou J."/>
            <person name="Wang L."/>
            <person name="Wang M."/>
            <person name="Yang K."/>
            <person name="Cui Y."/>
            <person name="Leung E."/>
            <person name="Nong W."/>
            <person name="Shin S.-K."/>
            <person name="Au S."/>
            <person name="Jeong K.Y."/>
            <person name="Chew F.T."/>
            <person name="Hui J."/>
            <person name="Leung T.F."/>
            <person name="Tungtrongchitr A."/>
            <person name="Zhong N."/>
            <person name="Liu Z."/>
            <person name="Tsui S."/>
        </authorList>
    </citation>
    <scope>NUCLEOTIDE SEQUENCE</scope>
    <source>
        <strain evidence="3">Derf</strain>
        <tissue evidence="3">Whole organism</tissue>
    </source>
</reference>
<dbReference type="AlphaFoldDB" id="A0A922HTH3"/>
<dbReference type="GO" id="GO:0003676">
    <property type="term" value="F:nucleic acid binding"/>
    <property type="evidence" value="ECO:0007669"/>
    <property type="project" value="InterPro"/>
</dbReference>
<dbReference type="PROSITE" id="PS50158">
    <property type="entry name" value="ZF_CCHC"/>
    <property type="match status" value="1"/>
</dbReference>
<evidence type="ECO:0000313" key="3">
    <source>
        <dbReference type="EMBL" id="KAH9510680.1"/>
    </source>
</evidence>
<evidence type="ECO:0000256" key="1">
    <source>
        <dbReference type="PROSITE-ProRule" id="PRU00047"/>
    </source>
</evidence>
<comment type="caution">
    <text evidence="3">The sequence shown here is derived from an EMBL/GenBank/DDBJ whole genome shotgun (WGS) entry which is preliminary data.</text>
</comment>
<dbReference type="InterPro" id="IPR001878">
    <property type="entry name" value="Znf_CCHC"/>
</dbReference>
<proteinExistence type="predicted"/>
<feature type="domain" description="CCHC-type" evidence="2">
    <location>
        <begin position="156"/>
        <end position="170"/>
    </location>
</feature>
<protein>
    <recommendedName>
        <fullName evidence="2">CCHC-type domain-containing protein</fullName>
    </recommendedName>
</protein>
<dbReference type="EMBL" id="ASGP02000004">
    <property type="protein sequence ID" value="KAH9510680.1"/>
    <property type="molecule type" value="Genomic_DNA"/>
</dbReference>
<dbReference type="Gene3D" id="4.10.60.10">
    <property type="entry name" value="Zinc finger, CCHC-type"/>
    <property type="match status" value="1"/>
</dbReference>
<keyword evidence="1" id="KW-0479">Metal-binding</keyword>
<evidence type="ECO:0000259" key="2">
    <source>
        <dbReference type="PROSITE" id="PS50158"/>
    </source>
</evidence>
<keyword evidence="4" id="KW-1185">Reference proteome</keyword>
<sequence length="210" mass="23473">MNHFASVAPIPKLSIDLNLWIRSCSGTLPGSPEEEADTGRAMAIILGTLSEQDANMVMSCENPENMLELLRNKQFHTIAFDEQLSFFGKIREINTKLVVWMKSTCVNVYWLFCLPNIKTLIKDRGSGNSVVKQSNDTLNKSVTLATTKNDEKKTLKCYYCDKLGHIKKNCHKFMNDKENGNVNDGDSKSKFVTGNAVLAIAKESTLFLLS</sequence>
<name>A0A922HTH3_DERFA</name>